<evidence type="ECO:0000256" key="5">
    <source>
        <dbReference type="ARBA" id="ARBA00023136"/>
    </source>
</evidence>
<dbReference type="PANTHER" id="PTHR30213:SF1">
    <property type="entry name" value="INNER MEMBRANE PROTEIN YHJD"/>
    <property type="match status" value="1"/>
</dbReference>
<dbReference type="GO" id="GO:0005886">
    <property type="term" value="C:plasma membrane"/>
    <property type="evidence" value="ECO:0007669"/>
    <property type="project" value="UniProtKB-SubCell"/>
</dbReference>
<keyword evidence="5 6" id="KW-0472">Membrane</keyword>
<comment type="subcellular location">
    <subcellularLocation>
        <location evidence="1">Cell membrane</location>
        <topology evidence="1">Multi-pass membrane protein</topology>
    </subcellularLocation>
</comment>
<dbReference type="PANTHER" id="PTHR30213">
    <property type="entry name" value="INNER MEMBRANE PROTEIN YHJD"/>
    <property type="match status" value="1"/>
</dbReference>
<dbReference type="AlphaFoldDB" id="A0A4S5BYP8"/>
<keyword evidence="4 6" id="KW-1133">Transmembrane helix</keyword>
<evidence type="ECO:0000256" key="1">
    <source>
        <dbReference type="ARBA" id="ARBA00004651"/>
    </source>
</evidence>
<feature type="transmembrane region" description="Helical" evidence="6">
    <location>
        <begin position="156"/>
        <end position="179"/>
    </location>
</feature>
<dbReference type="InterPro" id="IPR017039">
    <property type="entry name" value="Virul_fac_BrkB"/>
</dbReference>
<feature type="transmembrane region" description="Helical" evidence="6">
    <location>
        <begin position="254"/>
        <end position="279"/>
    </location>
</feature>
<protein>
    <submittedName>
        <fullName evidence="7">YihY/virulence factor BrkB family protein</fullName>
    </submittedName>
</protein>
<dbReference type="Pfam" id="PF03631">
    <property type="entry name" value="Virul_fac_BrkB"/>
    <property type="match status" value="1"/>
</dbReference>
<feature type="transmembrane region" description="Helical" evidence="6">
    <location>
        <begin position="45"/>
        <end position="67"/>
    </location>
</feature>
<feature type="transmembrane region" description="Helical" evidence="6">
    <location>
        <begin position="191"/>
        <end position="213"/>
    </location>
</feature>
<keyword evidence="2" id="KW-1003">Cell membrane</keyword>
<dbReference type="Proteomes" id="UP000306236">
    <property type="component" value="Unassembled WGS sequence"/>
</dbReference>
<evidence type="ECO:0000256" key="2">
    <source>
        <dbReference type="ARBA" id="ARBA00022475"/>
    </source>
</evidence>
<evidence type="ECO:0000256" key="4">
    <source>
        <dbReference type="ARBA" id="ARBA00022989"/>
    </source>
</evidence>
<keyword evidence="8" id="KW-1185">Reference proteome</keyword>
<evidence type="ECO:0000256" key="6">
    <source>
        <dbReference type="SAM" id="Phobius"/>
    </source>
</evidence>
<keyword evidence="3 6" id="KW-0812">Transmembrane</keyword>
<organism evidence="7 8">
    <name type="scientific">Lampropedia aestuarii</name>
    <dbReference type="NCBI Taxonomy" id="2562762"/>
    <lineage>
        <taxon>Bacteria</taxon>
        <taxon>Pseudomonadati</taxon>
        <taxon>Pseudomonadota</taxon>
        <taxon>Betaproteobacteria</taxon>
        <taxon>Burkholderiales</taxon>
        <taxon>Comamonadaceae</taxon>
        <taxon>Lampropedia</taxon>
    </lineage>
</organism>
<dbReference type="PIRSF" id="PIRSF035875">
    <property type="entry name" value="RNase_BN"/>
    <property type="match status" value="1"/>
</dbReference>
<dbReference type="EMBL" id="SSWX01000001">
    <property type="protein sequence ID" value="THJ36583.1"/>
    <property type="molecule type" value="Genomic_DNA"/>
</dbReference>
<evidence type="ECO:0000313" key="7">
    <source>
        <dbReference type="EMBL" id="THJ36583.1"/>
    </source>
</evidence>
<evidence type="ECO:0000256" key="3">
    <source>
        <dbReference type="ARBA" id="ARBA00022692"/>
    </source>
</evidence>
<comment type="caution">
    <text evidence="7">The sequence shown here is derived from an EMBL/GenBank/DDBJ whole genome shotgun (WGS) entry which is preliminary data.</text>
</comment>
<proteinExistence type="predicted"/>
<reference evidence="7 8" key="1">
    <citation type="submission" date="2019-04" db="EMBL/GenBank/DDBJ databases">
        <title>Lampropedia sp YIM MLB12 draf genome.</title>
        <authorList>
            <person name="Wang Y.-X."/>
        </authorList>
    </citation>
    <scope>NUCLEOTIDE SEQUENCE [LARGE SCALE GENOMIC DNA]</scope>
    <source>
        <strain evidence="7 8">YIM MLB12</strain>
    </source>
</reference>
<name>A0A4S5BYP8_9BURK</name>
<feature type="transmembrane region" description="Helical" evidence="6">
    <location>
        <begin position="225"/>
        <end position="248"/>
    </location>
</feature>
<evidence type="ECO:0000313" key="8">
    <source>
        <dbReference type="Proteomes" id="UP000306236"/>
    </source>
</evidence>
<dbReference type="OrthoDB" id="8797264at2"/>
<feature type="transmembrane region" description="Helical" evidence="6">
    <location>
        <begin position="106"/>
        <end position="127"/>
    </location>
</feature>
<accession>A0A4S5BYP8</accession>
<gene>
    <name evidence="7" type="ORF">E8K88_00085</name>
</gene>
<sequence>MTPTTPTPPTSTLHRLQSRVMSSWLVKGTMHWLELDGMRMSASMAFYAMLSLAPLLVLMVAGLGWWLDRSTVESTVVAQIQAVTGERVASAVEQAMQSATAPEQGLIASVIAFGVLLMAATGVFVALQDSLKVIWGVPKSPEQPWWWVAVLRLRGVGYMLALGGLLMGSLVLSTVLRVLSNLLGETLNYPLLWTVLNETLAFVFVTLLFVGLMRISDGKKPSLRYLMAASTIGAVLFTIGKHAMAVYLSGAAAVSAYGAAGSLVALLMWLYFSSAILLLSASLAQSLAEAEAEAAQNRAGEVLSPAPQPPMT</sequence>